<dbReference type="AlphaFoldDB" id="A5Z854"/>
<protein>
    <submittedName>
        <fullName evidence="1">Uncharacterized protein</fullName>
    </submittedName>
</protein>
<proteinExistence type="predicted"/>
<gene>
    <name evidence="1" type="ORF">EUBVEN_01894</name>
</gene>
<reference evidence="1 2" key="1">
    <citation type="submission" date="2007-03" db="EMBL/GenBank/DDBJ databases">
        <authorList>
            <person name="Fulton L."/>
            <person name="Clifton S."/>
            <person name="Fulton B."/>
            <person name="Xu J."/>
            <person name="Minx P."/>
            <person name="Pepin K.H."/>
            <person name="Johnson M."/>
            <person name="Thiruvilangam P."/>
            <person name="Bhonagiri V."/>
            <person name="Nash W.E."/>
            <person name="Mardis E.R."/>
            <person name="Wilson R.K."/>
        </authorList>
    </citation>
    <scope>NUCLEOTIDE SEQUENCE [LARGE SCALE GENOMIC DNA]</scope>
    <source>
        <strain evidence="1 2">ATCC 27560</strain>
    </source>
</reference>
<evidence type="ECO:0000313" key="1">
    <source>
        <dbReference type="EMBL" id="EDM50577.1"/>
    </source>
</evidence>
<sequence>MEEILNNMDTMQKLMSSIAVTYDTSDESPESQWSKLYFEDLEDLENVSGVKYYSVEQLQDKNVVEQQMHLSETKINALINSGAMAISDVFNSGKYNGINTFCMAMPVRQKVYSIRLTRLCIILKRMVKVRHIYHKNREY</sequence>
<comment type="caution">
    <text evidence="1">The sequence shown here is derived from an EMBL/GenBank/DDBJ whole genome shotgun (WGS) entry which is preliminary data.</text>
</comment>
<reference evidence="1 2" key="2">
    <citation type="submission" date="2007-04" db="EMBL/GenBank/DDBJ databases">
        <title>Draft genome sequence of Eubacterium ventriosum (ATCC 27560).</title>
        <authorList>
            <person name="Sudarsanam P."/>
            <person name="Ley R."/>
            <person name="Guruge J."/>
            <person name="Turnbaugh P.J."/>
            <person name="Mahowald M."/>
            <person name="Liep D."/>
            <person name="Gordon J."/>
        </authorList>
    </citation>
    <scope>NUCLEOTIDE SEQUENCE [LARGE SCALE GENOMIC DNA]</scope>
    <source>
        <strain evidence="1 2">ATCC 27560</strain>
    </source>
</reference>
<name>A5Z854_9FIRM</name>
<dbReference type="HOGENOM" id="CLU_1842120_0_0_9"/>
<dbReference type="STRING" id="411463.EUBVEN_01894"/>
<evidence type="ECO:0000313" key="2">
    <source>
        <dbReference type="Proteomes" id="UP000006000"/>
    </source>
</evidence>
<dbReference type="Proteomes" id="UP000006000">
    <property type="component" value="Unassembled WGS sequence"/>
</dbReference>
<organism evidence="1 2">
    <name type="scientific">Eubacterium ventriosum ATCC 27560</name>
    <dbReference type="NCBI Taxonomy" id="411463"/>
    <lineage>
        <taxon>Bacteria</taxon>
        <taxon>Bacillati</taxon>
        <taxon>Bacillota</taxon>
        <taxon>Clostridia</taxon>
        <taxon>Eubacteriales</taxon>
        <taxon>Eubacteriaceae</taxon>
        <taxon>Eubacterium</taxon>
    </lineage>
</organism>
<dbReference type="EMBL" id="AAVL02000036">
    <property type="protein sequence ID" value="EDM50577.1"/>
    <property type="molecule type" value="Genomic_DNA"/>
</dbReference>
<dbReference type="RefSeq" id="WP_005358669.1">
    <property type="nucleotide sequence ID" value="NZ_DS264265.1"/>
</dbReference>
<accession>A5Z854</accession>